<dbReference type="InterPro" id="IPR018247">
    <property type="entry name" value="EF_Hand_1_Ca_BS"/>
</dbReference>
<organism evidence="4">
    <name type="scientific">Candidatus Thiocaldithrix dubininis</name>
    <dbReference type="NCBI Taxonomy" id="3080823"/>
    <lineage>
        <taxon>Bacteria</taxon>
        <taxon>Pseudomonadati</taxon>
        <taxon>Pseudomonadota</taxon>
        <taxon>Gammaproteobacteria</taxon>
        <taxon>Thiotrichales</taxon>
        <taxon>Thiotrichaceae</taxon>
        <taxon>Candidatus Thiocaldithrix</taxon>
    </lineage>
</organism>
<protein>
    <submittedName>
        <fullName evidence="4">IPTL-CTERM sorting domain-containing protein</fullName>
    </submittedName>
</protein>
<dbReference type="SUPFAM" id="SSF103647">
    <property type="entry name" value="TSP type-3 repeat"/>
    <property type="match status" value="1"/>
</dbReference>
<dbReference type="PANTHER" id="PTHR34720">
    <property type="entry name" value="MICROCYSTIN DEPENDENT PROTEIN"/>
    <property type="match status" value="1"/>
</dbReference>
<dbReference type="Gene3D" id="2.60.40.2810">
    <property type="match status" value="3"/>
</dbReference>
<feature type="signal peptide" evidence="2">
    <location>
        <begin position="1"/>
        <end position="27"/>
    </location>
</feature>
<dbReference type="InterPro" id="IPR026442">
    <property type="entry name" value="IPTL_CTERM"/>
</dbReference>
<proteinExistence type="predicted"/>
<keyword evidence="2" id="KW-0732">Signal</keyword>
<dbReference type="Proteomes" id="UP001300672">
    <property type="component" value="Chromosome"/>
</dbReference>
<dbReference type="KEGG" id="tdu:QJT80_03040"/>
<sequence length="803" mass="84542">MKKKLSQAVSQGLILLALVNASQTATASVTGNIQYKVTWDKTDSRYHVFMLPSATPSPDLSMTGQVTLLVPHGTGTDKFVVDESDIRSTNKNPWILSSTVAAPSENPTKDYLSFTFNLNDIKAFKFQENTEQEVFSFKNTGPCIGSVELINNLTDPFNQPPEAPKNSKNTNPGNAFANAGFGSNNDNDYGGNYGSVASCEITTVNSKPIATKDNVTATGTDALTIDVLMNDSDIDNDTLAIKSFTQGALGKVTQAGTKLIYTPDASVDDIDTFTYTVEDGKGGEATAEVTVTLKKPAPVNNNPVAYADTATITAGSSVTIDVLKNDTDADNDTLTIDSVTQGGKGGVVAIANNQITYTPPSSTYTGTDSFTYIVKDGKGGTNTTSVTINVQAPNPTNQDPVPVADNITAAAGVAYNFNPVANDIDPDGDTLSIQSVTQGAHGTVSINGSSVSYTADTSYKGADSFTYTVSDGKGGTAVGKVDVTVILATINEKPIAVNDTATTTFNKPVLIDVLQNDRDPDGDKLTLEFSQGKNGGEVTINSQNILIYTPKTNYSGEDSFTYTITDGKGGSATATVTINVSGGTTTLTALPDSFTVDNNVTTVLDVVANDTIPAAKVATLTIIDAPKQGTASVKAGKIEYIPTKDFIGSDSFTYQVTLDDGSTSQASVTLSIRAVDLTLDTDKDGLTDSDELMLGTDPKKTDTDGDGIDDKTEIGSNLSKPLNTDGDTLINALDSDDDGDGVLTKDELGDLNKNGIPDYLEKLALSSPDMFKPVPTLSEWAQILLALLMAFVGLRYQRNTRKD</sequence>
<feature type="domain" description="IPTL-CTERM protein sorting" evidence="3">
    <location>
        <begin position="773"/>
        <end position="798"/>
    </location>
</feature>
<reference evidence="4" key="2">
    <citation type="submission" date="2023-04" db="EMBL/GenBank/DDBJ databases">
        <authorList>
            <person name="Beletskiy A.V."/>
            <person name="Mardanov A.V."/>
            <person name="Ravin N.V."/>
        </authorList>
    </citation>
    <scope>NUCLEOTIDE SEQUENCE</scope>
    <source>
        <strain evidence="4">GKL-01</strain>
    </source>
</reference>
<evidence type="ECO:0000313" key="4">
    <source>
        <dbReference type="EMBL" id="WGZ91455.1"/>
    </source>
</evidence>
<evidence type="ECO:0000259" key="3">
    <source>
        <dbReference type="Pfam" id="PF18203"/>
    </source>
</evidence>
<feature type="region of interest" description="Disordered" evidence="1">
    <location>
        <begin position="687"/>
        <end position="710"/>
    </location>
</feature>
<feature type="compositionally biased region" description="Basic and acidic residues" evidence="1">
    <location>
        <begin position="697"/>
        <end position="710"/>
    </location>
</feature>
<dbReference type="AlphaFoldDB" id="A0AA95KIX6"/>
<feature type="chain" id="PRO_5041702892" evidence="2">
    <location>
        <begin position="28"/>
        <end position="803"/>
    </location>
</feature>
<dbReference type="GO" id="GO:0005509">
    <property type="term" value="F:calcium ion binding"/>
    <property type="evidence" value="ECO:0007669"/>
    <property type="project" value="InterPro"/>
</dbReference>
<gene>
    <name evidence="4" type="ORF">QJT80_03040</name>
</gene>
<accession>A0AA95KIX6</accession>
<reference evidence="4" key="1">
    <citation type="journal article" date="2023" name="Int. J. Mol. Sci.">
        <title>Metagenomics Revealed a New Genus 'Candidatus Thiocaldithrix dubininis' gen. nov., sp. nov. and a New Species 'Candidatus Thiothrix putei' sp. nov. in the Family Thiotrichaceae, Some Members of Which Have Traits of Both Na+- and H+-Motive Energetics.</title>
        <authorList>
            <person name="Ravin N.V."/>
            <person name="Muntyan M.S."/>
            <person name="Smolyakov D.D."/>
            <person name="Rudenko T.S."/>
            <person name="Beletsky A.V."/>
            <person name="Mardanov A.V."/>
            <person name="Grabovich M.Y."/>
        </authorList>
    </citation>
    <scope>NUCLEOTIDE SEQUENCE</scope>
    <source>
        <strain evidence="4">GKL-01</strain>
    </source>
</reference>
<dbReference type="EMBL" id="CP124755">
    <property type="protein sequence ID" value="WGZ91455.1"/>
    <property type="molecule type" value="Genomic_DNA"/>
</dbReference>
<name>A0AA95KIX6_9GAMM</name>
<dbReference type="NCBIfam" id="NF012211">
    <property type="entry name" value="tand_rpt_95"/>
    <property type="match status" value="5"/>
</dbReference>
<dbReference type="PANTHER" id="PTHR34720:SF9">
    <property type="entry name" value="BLR4714 PROTEIN"/>
    <property type="match status" value="1"/>
</dbReference>
<evidence type="ECO:0000256" key="1">
    <source>
        <dbReference type="SAM" id="MobiDB-lite"/>
    </source>
</evidence>
<dbReference type="PROSITE" id="PS00018">
    <property type="entry name" value="EF_HAND_1"/>
    <property type="match status" value="1"/>
</dbReference>
<dbReference type="NCBIfam" id="TIGR04174">
    <property type="entry name" value="IPTL_CTERM"/>
    <property type="match status" value="1"/>
</dbReference>
<dbReference type="Gene3D" id="2.60.40.3440">
    <property type="match status" value="2"/>
</dbReference>
<evidence type="ECO:0000256" key="2">
    <source>
        <dbReference type="SAM" id="SignalP"/>
    </source>
</evidence>
<dbReference type="Pfam" id="PF18203">
    <property type="entry name" value="IPTL-CTERM"/>
    <property type="match status" value="1"/>
</dbReference>
<dbReference type="Pfam" id="PF17963">
    <property type="entry name" value="Big_9"/>
    <property type="match status" value="5"/>
</dbReference>
<dbReference type="InterPro" id="IPR028974">
    <property type="entry name" value="TSP_type-3_rpt"/>
</dbReference>